<evidence type="ECO:0000313" key="3">
    <source>
        <dbReference type="WBParaSite" id="jg20713"/>
    </source>
</evidence>
<dbReference type="Proteomes" id="UP000887574">
    <property type="component" value="Unplaced"/>
</dbReference>
<protein>
    <submittedName>
        <fullName evidence="3">Uncharacterized protein</fullName>
    </submittedName>
</protein>
<evidence type="ECO:0000256" key="1">
    <source>
        <dbReference type="SAM" id="MobiDB-lite"/>
    </source>
</evidence>
<feature type="compositionally biased region" description="Polar residues" evidence="1">
    <location>
        <begin position="1"/>
        <end position="11"/>
    </location>
</feature>
<feature type="compositionally biased region" description="Acidic residues" evidence="1">
    <location>
        <begin position="14"/>
        <end position="35"/>
    </location>
</feature>
<evidence type="ECO:0000313" key="2">
    <source>
        <dbReference type="Proteomes" id="UP000887574"/>
    </source>
</evidence>
<name>A0A915DLA4_9BILA</name>
<proteinExistence type="predicted"/>
<feature type="region of interest" description="Disordered" evidence="1">
    <location>
        <begin position="1"/>
        <end position="44"/>
    </location>
</feature>
<dbReference type="WBParaSite" id="jg20713">
    <property type="protein sequence ID" value="jg20713"/>
    <property type="gene ID" value="jg20713"/>
</dbReference>
<reference evidence="3" key="1">
    <citation type="submission" date="2022-11" db="UniProtKB">
        <authorList>
            <consortium name="WormBaseParasite"/>
        </authorList>
    </citation>
    <scope>IDENTIFICATION</scope>
</reference>
<accession>A0A915DLA4</accession>
<dbReference type="AlphaFoldDB" id="A0A915DLA4"/>
<sequence>MEDVGKTQQADVYSEGEESLEDEESYREEDELTEDDEKRLASYHTMKTQSKMGLSGMTRRAPTFLKLIVFELICTINFV</sequence>
<organism evidence="2 3">
    <name type="scientific">Ditylenchus dipsaci</name>
    <dbReference type="NCBI Taxonomy" id="166011"/>
    <lineage>
        <taxon>Eukaryota</taxon>
        <taxon>Metazoa</taxon>
        <taxon>Ecdysozoa</taxon>
        <taxon>Nematoda</taxon>
        <taxon>Chromadorea</taxon>
        <taxon>Rhabditida</taxon>
        <taxon>Tylenchina</taxon>
        <taxon>Tylenchomorpha</taxon>
        <taxon>Sphaerularioidea</taxon>
        <taxon>Anguinidae</taxon>
        <taxon>Anguininae</taxon>
        <taxon>Ditylenchus</taxon>
    </lineage>
</organism>
<keyword evidence="2" id="KW-1185">Reference proteome</keyword>